<dbReference type="EMBL" id="VCHQ01000004">
    <property type="protein sequence ID" value="TLV22670.1"/>
    <property type="molecule type" value="Genomic_DNA"/>
</dbReference>
<proteinExistence type="predicted"/>
<protein>
    <recommendedName>
        <fullName evidence="4">Fimbrial protein</fullName>
    </recommendedName>
</protein>
<feature type="chain" id="PRO_5024289526" description="Fimbrial protein" evidence="1">
    <location>
        <begin position="19"/>
        <end position="83"/>
    </location>
</feature>
<evidence type="ECO:0000256" key="1">
    <source>
        <dbReference type="SAM" id="SignalP"/>
    </source>
</evidence>
<dbReference type="Proteomes" id="UP000307430">
    <property type="component" value="Unassembled WGS sequence"/>
</dbReference>
<feature type="signal peptide" evidence="1">
    <location>
        <begin position="1"/>
        <end position="18"/>
    </location>
</feature>
<name>A0A5R9LMV6_9ENTR</name>
<keyword evidence="3" id="KW-1185">Reference proteome</keyword>
<comment type="caution">
    <text evidence="2">The sequence shown here is derived from an EMBL/GenBank/DDBJ whole genome shotgun (WGS) entry which is preliminary data.</text>
</comment>
<evidence type="ECO:0000313" key="3">
    <source>
        <dbReference type="Proteomes" id="UP000307430"/>
    </source>
</evidence>
<accession>A0A5R9LMV6</accession>
<organism evidence="2 3">
    <name type="scientific">Klebsiella indica</name>
    <dbReference type="NCBI Taxonomy" id="2582917"/>
    <lineage>
        <taxon>Bacteria</taxon>
        <taxon>Pseudomonadati</taxon>
        <taxon>Pseudomonadota</taxon>
        <taxon>Gammaproteobacteria</taxon>
        <taxon>Enterobacterales</taxon>
        <taxon>Enterobacteriaceae</taxon>
        <taxon>Klebsiella/Raoultella group</taxon>
        <taxon>Klebsiella</taxon>
    </lineage>
</organism>
<dbReference type="AlphaFoldDB" id="A0A5R9LMV6"/>
<evidence type="ECO:0008006" key="4">
    <source>
        <dbReference type="Google" id="ProtNLM"/>
    </source>
</evidence>
<gene>
    <name evidence="2" type="ORF">FE839_03215</name>
</gene>
<keyword evidence="1" id="KW-0732">Signal</keyword>
<reference evidence="2 3" key="1">
    <citation type="submission" date="2019-05" db="EMBL/GenBank/DDBJ databases">
        <title>Genome sequence of Klebsiella sp strain TOUT106.</title>
        <authorList>
            <person name="Rahi P."/>
            <person name="Chaudhari D."/>
        </authorList>
    </citation>
    <scope>NUCLEOTIDE SEQUENCE [LARGE SCALE GENOMIC DNA]</scope>
    <source>
        <strain evidence="2 3">TOUT106</strain>
    </source>
</reference>
<evidence type="ECO:0000313" key="2">
    <source>
        <dbReference type="EMBL" id="TLV22670.1"/>
    </source>
</evidence>
<sequence length="83" mass="9928">MRFCSLLPLLLLSLPAFASGKCSLTDPSLTLQSYTVNPQRERIVMYWKKRTARPQCRSLKQIIGVVFCFICLWQTHYRWFWRK</sequence>